<dbReference type="InterPro" id="IPR024072">
    <property type="entry name" value="DHFR-like_dom_sf"/>
</dbReference>
<feature type="binding site" evidence="16">
    <location>
        <position position="78"/>
    </location>
    <ligand>
        <name>Zn(2+)</name>
        <dbReference type="ChEBI" id="CHEBI:29105"/>
        <note>catalytic</note>
    </ligand>
</feature>
<dbReference type="FunFam" id="3.40.140.10:FF:000025">
    <property type="entry name" value="Riboflavin biosynthesis protein RibD"/>
    <property type="match status" value="1"/>
</dbReference>
<dbReference type="PROSITE" id="PS00903">
    <property type="entry name" value="CYT_DCMP_DEAMINASES_1"/>
    <property type="match status" value="1"/>
</dbReference>
<feature type="domain" description="CMP/dCMP-type deaminase" evidence="17">
    <location>
        <begin position="4"/>
        <end position="125"/>
    </location>
</feature>
<dbReference type="PANTHER" id="PTHR38011">
    <property type="entry name" value="DIHYDROFOLATE REDUCTASE FAMILY PROTEIN (AFU_ORTHOLOGUE AFUA_8G06820)"/>
    <property type="match status" value="1"/>
</dbReference>
<feature type="binding site" evidence="15">
    <location>
        <position position="207"/>
    </location>
    <ligand>
        <name>substrate</name>
    </ligand>
</feature>
<evidence type="ECO:0000256" key="6">
    <source>
        <dbReference type="ARBA" id="ARBA00022619"/>
    </source>
</evidence>
<evidence type="ECO:0000313" key="19">
    <source>
        <dbReference type="Proteomes" id="UP000058114"/>
    </source>
</evidence>
<keyword evidence="7 13" id="KW-0479">Metal-binding</keyword>
<dbReference type="InterPro" id="IPR011549">
    <property type="entry name" value="RibD_C"/>
</dbReference>
<sequence length="369" mass="39575">MFSQDDHRWMSRALELARRGTYTTAPNPCVGCVLVNEGEVVGEGYHQRAGEPHAEVHALRAAGELARGATAYVTLEPCSHHGRTPPCANALIEAGVARVVAAMVDPNPQVGGRGLRLLAEAGIETAHGLLAAEAEALNPGFFKRMRTGFPRVTLKMGASLDGRTAMASGESQWITSPEARRDVQRLRARHDAVLSTATTVLADDASLTVRWDELPESVKAVYPKESLRQPVRVLVDSKNRLTPAQSLFGTGGEVWLARHTADGTWPASVRETLVPRLGEGLDLVSLFMVLARQNINSVLVEAGASLAGALINAGLVDELVLYQAPKLLGDAGRGLCHLPGLEKLSRAPRLELTDVRRVGPDIRITAKVV</sequence>
<keyword evidence="11 13" id="KW-0560">Oxidoreductase</keyword>
<feature type="binding site" evidence="15">
    <location>
        <position position="301"/>
    </location>
    <ligand>
        <name>substrate</name>
    </ligand>
</feature>
<dbReference type="SUPFAM" id="SSF53597">
    <property type="entry name" value="Dihydrofolate reductase-like"/>
    <property type="match status" value="1"/>
</dbReference>
<evidence type="ECO:0000256" key="16">
    <source>
        <dbReference type="PIRSR" id="PIRSR006769-3"/>
    </source>
</evidence>
<dbReference type="EMBL" id="CP013067">
    <property type="protein sequence ID" value="ALP41540.1"/>
    <property type="molecule type" value="Genomic_DNA"/>
</dbReference>
<feature type="binding site" evidence="15">
    <location>
        <position position="157"/>
    </location>
    <ligand>
        <name>NADP(+)</name>
        <dbReference type="ChEBI" id="CHEBI:58349"/>
    </ligand>
</feature>
<feature type="binding site" evidence="15">
    <location>
        <position position="203"/>
    </location>
    <ligand>
        <name>substrate</name>
    </ligand>
</feature>
<evidence type="ECO:0000256" key="3">
    <source>
        <dbReference type="ARBA" id="ARBA00004910"/>
    </source>
</evidence>
<dbReference type="InterPro" id="IPR016192">
    <property type="entry name" value="APOBEC/CMP_deaminase_Zn-bd"/>
</dbReference>
<evidence type="ECO:0000256" key="12">
    <source>
        <dbReference type="ARBA" id="ARBA00023268"/>
    </source>
</evidence>
<evidence type="ECO:0000256" key="5">
    <source>
        <dbReference type="ARBA" id="ARBA00007417"/>
    </source>
</evidence>
<feature type="binding site" evidence="15">
    <location>
        <begin position="303"/>
        <end position="309"/>
    </location>
    <ligand>
        <name>NADP(+)</name>
        <dbReference type="ChEBI" id="CHEBI:58349"/>
    </ligand>
</feature>
<feature type="binding site" evidence="15">
    <location>
        <position position="210"/>
    </location>
    <ligand>
        <name>substrate</name>
    </ligand>
</feature>
<feature type="binding site" evidence="15">
    <location>
        <position position="171"/>
    </location>
    <ligand>
        <name>substrate</name>
    </ligand>
</feature>
<evidence type="ECO:0000256" key="2">
    <source>
        <dbReference type="ARBA" id="ARBA00004882"/>
    </source>
</evidence>
<evidence type="ECO:0000256" key="13">
    <source>
        <dbReference type="PIRNR" id="PIRNR006769"/>
    </source>
</evidence>
<dbReference type="GO" id="GO:0008270">
    <property type="term" value="F:zinc ion binding"/>
    <property type="evidence" value="ECO:0007669"/>
    <property type="project" value="InterPro"/>
</dbReference>
<evidence type="ECO:0000256" key="10">
    <source>
        <dbReference type="ARBA" id="ARBA00022857"/>
    </source>
</evidence>
<dbReference type="NCBIfam" id="TIGR00227">
    <property type="entry name" value="ribD_Cterm"/>
    <property type="match status" value="1"/>
</dbReference>
<feature type="binding site" evidence="15">
    <location>
        <position position="237"/>
    </location>
    <ligand>
        <name>NADP(+)</name>
        <dbReference type="ChEBI" id="CHEBI:58349"/>
    </ligand>
</feature>
<comment type="catalytic activity">
    <reaction evidence="13">
        <text>2,5-diamino-6-hydroxy-4-(5-phosphoribosylamino)-pyrimidine + H2O + H(+) = 5-amino-6-(5-phospho-D-ribosylamino)uracil + NH4(+)</text>
        <dbReference type="Rhea" id="RHEA:21868"/>
        <dbReference type="ChEBI" id="CHEBI:15377"/>
        <dbReference type="ChEBI" id="CHEBI:15378"/>
        <dbReference type="ChEBI" id="CHEBI:28938"/>
        <dbReference type="ChEBI" id="CHEBI:58453"/>
        <dbReference type="ChEBI" id="CHEBI:58614"/>
        <dbReference type="EC" id="3.5.4.26"/>
    </reaction>
</comment>
<dbReference type="Gene3D" id="3.40.140.10">
    <property type="entry name" value="Cytidine Deaminase, domain 2"/>
    <property type="match status" value="1"/>
</dbReference>
<keyword evidence="8 13" id="KW-0378">Hydrolase</keyword>
<comment type="similarity">
    <text evidence="5 13">In the C-terminal section; belongs to the HTP reductase family.</text>
</comment>
<comment type="catalytic activity">
    <reaction evidence="13">
        <text>5-amino-6-(5-phospho-D-ribitylamino)uracil + NADP(+) = 5-amino-6-(5-phospho-D-ribosylamino)uracil + NADPH + H(+)</text>
        <dbReference type="Rhea" id="RHEA:17845"/>
        <dbReference type="ChEBI" id="CHEBI:15378"/>
        <dbReference type="ChEBI" id="CHEBI:57783"/>
        <dbReference type="ChEBI" id="CHEBI:58349"/>
        <dbReference type="ChEBI" id="CHEBI:58421"/>
        <dbReference type="ChEBI" id="CHEBI:58453"/>
        <dbReference type="EC" id="1.1.1.193"/>
    </reaction>
</comment>
<comment type="pathway">
    <text evidence="3 13">Cofactor biosynthesis; riboflavin biosynthesis; 5-amino-6-(D-ribitylamino)uracil from GTP: step 3/4.</text>
</comment>
<keyword evidence="12" id="KW-0511">Multifunctional enzyme</keyword>
<evidence type="ECO:0000256" key="14">
    <source>
        <dbReference type="PIRSR" id="PIRSR006769-1"/>
    </source>
</evidence>
<reference evidence="18 19" key="2">
    <citation type="journal article" date="2016" name="Genome Announc.">
        <title>Complete Genome Sequence of the Highly Virulent Aeromonas schubertii Strain WL1483, Isolated from Diseased Snakehead Fish (Channa argus) in China.</title>
        <authorList>
            <person name="Liu L."/>
            <person name="Li N."/>
            <person name="Zhang D."/>
            <person name="Fu X."/>
            <person name="Shi C."/>
            <person name="Lin Q."/>
            <person name="Hao G."/>
        </authorList>
    </citation>
    <scope>NUCLEOTIDE SEQUENCE [LARGE SCALE GENOMIC DNA]</scope>
    <source>
        <strain evidence="18 19">WL1483</strain>
    </source>
</reference>
<feature type="binding site" evidence="16">
    <location>
        <position position="53"/>
    </location>
    <ligand>
        <name>Zn(2+)</name>
        <dbReference type="ChEBI" id="CHEBI:29105"/>
        <note>catalytic</note>
    </ligand>
</feature>
<keyword evidence="6 13" id="KW-0686">Riboflavin biosynthesis</keyword>
<organism evidence="18 19">
    <name type="scientific">Aeromonas schubertii</name>
    <dbReference type="NCBI Taxonomy" id="652"/>
    <lineage>
        <taxon>Bacteria</taxon>
        <taxon>Pseudomonadati</taxon>
        <taxon>Pseudomonadota</taxon>
        <taxon>Gammaproteobacteria</taxon>
        <taxon>Aeromonadales</taxon>
        <taxon>Aeromonadaceae</taxon>
        <taxon>Aeromonas</taxon>
    </lineage>
</organism>
<dbReference type="PROSITE" id="PS51747">
    <property type="entry name" value="CYT_DCMP_DEAMINASES_2"/>
    <property type="match status" value="1"/>
</dbReference>
<dbReference type="RefSeq" id="WP_060584560.1">
    <property type="nucleotide sequence ID" value="NZ_CP013067.1"/>
</dbReference>
<reference evidence="19" key="1">
    <citation type="submission" date="2015-10" db="EMBL/GenBank/DDBJ databases">
        <title>Complete Genome Sequence of Aeromonas schubertii strain WL1483.</title>
        <authorList>
            <person name="Liu L."/>
        </authorList>
    </citation>
    <scope>NUCLEOTIDE SEQUENCE [LARGE SCALE GENOMIC DNA]</scope>
    <source>
        <strain evidence="19">WL1483</strain>
    </source>
</reference>
<dbReference type="InterPro" id="IPR016193">
    <property type="entry name" value="Cytidine_deaminase-like"/>
</dbReference>
<proteinExistence type="inferred from homology"/>
<dbReference type="KEGG" id="asr:WL1483_2121"/>
<dbReference type="GO" id="GO:0009231">
    <property type="term" value="P:riboflavin biosynthetic process"/>
    <property type="evidence" value="ECO:0007669"/>
    <property type="project" value="UniProtKB-UniPathway"/>
</dbReference>
<feature type="active site" description="Proton donor" evidence="14">
    <location>
        <position position="55"/>
    </location>
</feature>
<evidence type="ECO:0000313" key="18">
    <source>
        <dbReference type="EMBL" id="ALP41540.1"/>
    </source>
</evidence>
<dbReference type="InterPro" id="IPR004794">
    <property type="entry name" value="Eubact_RibD"/>
</dbReference>
<evidence type="ECO:0000259" key="17">
    <source>
        <dbReference type="PROSITE" id="PS51747"/>
    </source>
</evidence>
<evidence type="ECO:0000256" key="9">
    <source>
        <dbReference type="ARBA" id="ARBA00022833"/>
    </source>
</evidence>
<feature type="binding site" evidence="16">
    <location>
        <position position="87"/>
    </location>
    <ligand>
        <name>Zn(2+)</name>
        <dbReference type="ChEBI" id="CHEBI:29105"/>
        <note>catalytic</note>
    </ligand>
</feature>
<comment type="pathway">
    <text evidence="2 13">Cofactor biosynthesis; riboflavin biosynthesis; 5-amino-6-(D-ribitylamino)uracil from GTP: step 2/4.</text>
</comment>
<evidence type="ECO:0000256" key="7">
    <source>
        <dbReference type="ARBA" id="ARBA00022723"/>
    </source>
</evidence>
<feature type="binding site" evidence="15">
    <location>
        <position position="199"/>
    </location>
    <ligand>
        <name>NADP(+)</name>
        <dbReference type="ChEBI" id="CHEBI:58349"/>
    </ligand>
</feature>
<dbReference type="PIRSF" id="PIRSF006769">
    <property type="entry name" value="RibD"/>
    <property type="match status" value="1"/>
</dbReference>
<dbReference type="EC" id="3.5.4.26" evidence="13"/>
<evidence type="ECO:0000256" key="11">
    <source>
        <dbReference type="ARBA" id="ARBA00023002"/>
    </source>
</evidence>
<keyword evidence="9 13" id="KW-0862">Zinc</keyword>
<dbReference type="Pfam" id="PF00383">
    <property type="entry name" value="dCMP_cyt_deam_1"/>
    <property type="match status" value="1"/>
</dbReference>
<dbReference type="PANTHER" id="PTHR38011:SF7">
    <property type="entry name" value="2,5-DIAMINO-6-RIBOSYLAMINO-4(3H)-PYRIMIDINONE 5'-PHOSPHATE REDUCTASE"/>
    <property type="match status" value="1"/>
</dbReference>
<dbReference type="CDD" id="cd01284">
    <property type="entry name" value="Riboflavin_deaminase-reductase"/>
    <property type="match status" value="1"/>
</dbReference>
<dbReference type="GO" id="GO:0050661">
    <property type="term" value="F:NADP binding"/>
    <property type="evidence" value="ECO:0007669"/>
    <property type="project" value="InterPro"/>
</dbReference>
<protein>
    <recommendedName>
        <fullName evidence="13">Riboflavin biosynthesis protein RibD</fullName>
    </recommendedName>
    <domain>
        <recommendedName>
            <fullName evidence="13">Diaminohydroxyphosphoribosylaminopyrimidine deaminase</fullName>
            <shortName evidence="13">DRAP deaminase</shortName>
            <ecNumber evidence="13">3.5.4.26</ecNumber>
        </recommendedName>
        <alternativeName>
            <fullName evidence="13">Riboflavin-specific deaminase</fullName>
        </alternativeName>
    </domain>
    <domain>
        <recommendedName>
            <fullName evidence="13">5-amino-6-(5-phosphoribosylamino)uracil reductase</fullName>
            <ecNumber evidence="13">1.1.1.193</ecNumber>
        </recommendedName>
        <alternativeName>
            <fullName evidence="13">HTP reductase</fullName>
        </alternativeName>
    </domain>
</protein>
<dbReference type="InterPro" id="IPR002125">
    <property type="entry name" value="CMP_dCMP_dom"/>
</dbReference>
<dbReference type="EC" id="1.1.1.193" evidence="13"/>
<feature type="binding site" evidence="15">
    <location>
        <position position="187"/>
    </location>
    <ligand>
        <name>substrate</name>
    </ligand>
</feature>
<dbReference type="UniPathway" id="UPA00275">
    <property type="reaction ID" value="UER00401"/>
</dbReference>
<dbReference type="Pfam" id="PF01872">
    <property type="entry name" value="RibD_C"/>
    <property type="match status" value="1"/>
</dbReference>
<evidence type="ECO:0000256" key="15">
    <source>
        <dbReference type="PIRSR" id="PIRSR006769-2"/>
    </source>
</evidence>
<dbReference type="PATRIC" id="fig|652.5.peg.1050"/>
<dbReference type="SUPFAM" id="SSF53927">
    <property type="entry name" value="Cytidine deaminase-like"/>
    <property type="match status" value="1"/>
</dbReference>
<dbReference type="GO" id="GO:0008703">
    <property type="term" value="F:5-amino-6-(5-phosphoribosylamino)uracil reductase activity"/>
    <property type="evidence" value="ECO:0007669"/>
    <property type="project" value="UniProtKB-EC"/>
</dbReference>
<accession>A0A0S2SIL4</accession>
<comment type="cofactor">
    <cofactor evidence="13 16">
        <name>Zn(2+)</name>
        <dbReference type="ChEBI" id="CHEBI:29105"/>
    </cofactor>
    <text evidence="13 16">Binds 1 zinc ion.</text>
</comment>
<comment type="similarity">
    <text evidence="4 13">In the N-terminal section; belongs to the cytidine and deoxycytidylate deaminase family.</text>
</comment>
<dbReference type="AlphaFoldDB" id="A0A0S2SIL4"/>
<evidence type="ECO:0000256" key="8">
    <source>
        <dbReference type="ARBA" id="ARBA00022801"/>
    </source>
</evidence>
<dbReference type="NCBIfam" id="NF008052">
    <property type="entry name" value="PRK10786.1"/>
    <property type="match status" value="1"/>
</dbReference>
<keyword evidence="10 13" id="KW-0521">NADP</keyword>
<feature type="binding site" evidence="15">
    <location>
        <position position="173"/>
    </location>
    <ligand>
        <name>NADP(+)</name>
        <dbReference type="ChEBI" id="CHEBI:58349"/>
    </ligand>
</feature>
<gene>
    <name evidence="18" type="primary">ribD</name>
    <name evidence="18" type="ORF">WL1483_2121</name>
</gene>
<dbReference type="GO" id="GO:0008835">
    <property type="term" value="F:diaminohydroxyphosphoribosylaminopyrimidine deaminase activity"/>
    <property type="evidence" value="ECO:0007669"/>
    <property type="project" value="UniProtKB-EC"/>
</dbReference>
<evidence type="ECO:0000256" key="1">
    <source>
        <dbReference type="ARBA" id="ARBA00002151"/>
    </source>
</evidence>
<dbReference type="Gene3D" id="3.40.430.10">
    <property type="entry name" value="Dihydrofolate Reductase, subunit A"/>
    <property type="match status" value="1"/>
</dbReference>
<dbReference type="InterPro" id="IPR050765">
    <property type="entry name" value="Riboflavin_Biosynth_HTPR"/>
</dbReference>
<dbReference type="InterPro" id="IPR002734">
    <property type="entry name" value="RibDG_C"/>
</dbReference>
<dbReference type="NCBIfam" id="TIGR00326">
    <property type="entry name" value="eubact_ribD"/>
    <property type="match status" value="1"/>
</dbReference>
<comment type="function">
    <text evidence="1 13">Converts 2,5-diamino-6-(ribosylamino)-4(3h)-pyrimidinone 5'-phosphate into 5-amino-6-(ribosylamino)-2,4(1h,3h)-pyrimidinedione 5'-phosphate.</text>
</comment>
<name>A0A0S2SIL4_9GAMM</name>
<evidence type="ECO:0000256" key="4">
    <source>
        <dbReference type="ARBA" id="ARBA00005259"/>
    </source>
</evidence>
<dbReference type="Proteomes" id="UP000058114">
    <property type="component" value="Chromosome"/>
</dbReference>